<keyword evidence="4" id="KW-1133">Transmembrane helix</keyword>
<sequence>MPKIFNDLILRLRNLAPYQRNRIIFGAIVGLILLFIILGIFGVLGRKEVDQGPPQKEGTLVFWSIFDEEDVFKDIINKYRAKNPQVKIVYRQKDYSSYREFVAELLSAKEGPDIYAIHHTWLPLEKERLVSMNEVVIDETTGKGIDAPSIISKYPDIFRFDFVVEEVDDSGNSQPVIYALPLAIDTLALYYNEDYFNSNGIVFAPGTWEEFVEAVKKLRRIDANNNITLAGVAAGSAFNDKVNRVTDILSLLMIQSGAEMNDKFGNVTFDRGVEAQNGLTYFPAKEAMTFYTSFSNPNSLNYTWPTNDRYSIDAFAQGYAAMMFNYSYHRDTIREKNPSLNFAIAPMPQPQESTKRINYASYWGYAVPKISDEPKLAWDFINFISQEENAKIYLDESNKPTALKSLISYQQKDPELAVFANQILSAKSWIQPDFFEVQRILERTINDVLTGNKDIESALDNGADEINFLPRSFEDL</sequence>
<dbReference type="EMBL" id="MHOK01000001">
    <property type="protein sequence ID" value="OGZ62473.1"/>
    <property type="molecule type" value="Genomic_DNA"/>
</dbReference>
<dbReference type="STRING" id="1802165.A3F94_01670"/>
<organism evidence="5 6">
    <name type="scientific">Candidatus Spechtbacteria bacterium RIFCSPLOWO2_12_FULL_38_22</name>
    <dbReference type="NCBI Taxonomy" id="1802165"/>
    <lineage>
        <taxon>Bacteria</taxon>
        <taxon>Candidatus Spechtiibacteriota</taxon>
    </lineage>
</organism>
<dbReference type="AlphaFoldDB" id="A0A1G2HJ53"/>
<dbReference type="GO" id="GO:0055052">
    <property type="term" value="C:ATP-binding cassette (ABC) transporter complex, substrate-binding subunit-containing"/>
    <property type="evidence" value="ECO:0007669"/>
    <property type="project" value="TreeGrafter"/>
</dbReference>
<dbReference type="PANTHER" id="PTHR30061:SF50">
    <property type="entry name" value="MALTOSE_MALTODEXTRIN-BINDING PERIPLASMIC PROTEIN"/>
    <property type="match status" value="1"/>
</dbReference>
<comment type="similarity">
    <text evidence="1">Belongs to the bacterial solute-binding protein 1 family.</text>
</comment>
<reference evidence="5 6" key="1">
    <citation type="journal article" date="2016" name="Nat. Commun.">
        <title>Thousands of microbial genomes shed light on interconnected biogeochemical processes in an aquifer system.</title>
        <authorList>
            <person name="Anantharaman K."/>
            <person name="Brown C.T."/>
            <person name="Hug L.A."/>
            <person name="Sharon I."/>
            <person name="Castelle C.J."/>
            <person name="Probst A.J."/>
            <person name="Thomas B.C."/>
            <person name="Singh A."/>
            <person name="Wilkins M.J."/>
            <person name="Karaoz U."/>
            <person name="Brodie E.L."/>
            <person name="Williams K.H."/>
            <person name="Hubbard S.S."/>
            <person name="Banfield J.F."/>
        </authorList>
    </citation>
    <scope>NUCLEOTIDE SEQUENCE [LARGE SCALE GENOMIC DNA]</scope>
</reference>
<gene>
    <name evidence="5" type="ORF">A3F94_01670</name>
</gene>
<dbReference type="PANTHER" id="PTHR30061">
    <property type="entry name" value="MALTOSE-BINDING PERIPLASMIC PROTEIN"/>
    <property type="match status" value="1"/>
</dbReference>
<dbReference type="InterPro" id="IPR006059">
    <property type="entry name" value="SBP"/>
</dbReference>
<evidence type="ECO:0000256" key="2">
    <source>
        <dbReference type="ARBA" id="ARBA00022448"/>
    </source>
</evidence>
<dbReference type="GO" id="GO:1901982">
    <property type="term" value="F:maltose binding"/>
    <property type="evidence" value="ECO:0007669"/>
    <property type="project" value="TreeGrafter"/>
</dbReference>
<evidence type="ECO:0000256" key="1">
    <source>
        <dbReference type="ARBA" id="ARBA00008520"/>
    </source>
</evidence>
<dbReference type="Pfam" id="PF01547">
    <property type="entry name" value="SBP_bac_1"/>
    <property type="match status" value="1"/>
</dbReference>
<accession>A0A1G2HJ53</accession>
<dbReference type="GO" id="GO:0042956">
    <property type="term" value="P:maltodextrin transmembrane transport"/>
    <property type="evidence" value="ECO:0007669"/>
    <property type="project" value="TreeGrafter"/>
</dbReference>
<evidence type="ECO:0000256" key="4">
    <source>
        <dbReference type="SAM" id="Phobius"/>
    </source>
</evidence>
<evidence type="ECO:0000313" key="6">
    <source>
        <dbReference type="Proteomes" id="UP000176770"/>
    </source>
</evidence>
<keyword evidence="4" id="KW-0812">Transmembrane</keyword>
<evidence type="ECO:0000313" key="5">
    <source>
        <dbReference type="EMBL" id="OGZ62473.1"/>
    </source>
</evidence>
<keyword evidence="2" id="KW-0813">Transport</keyword>
<evidence type="ECO:0008006" key="7">
    <source>
        <dbReference type="Google" id="ProtNLM"/>
    </source>
</evidence>
<dbReference type="SUPFAM" id="SSF53850">
    <property type="entry name" value="Periplasmic binding protein-like II"/>
    <property type="match status" value="1"/>
</dbReference>
<feature type="transmembrane region" description="Helical" evidence="4">
    <location>
        <begin position="21"/>
        <end position="44"/>
    </location>
</feature>
<keyword evidence="4" id="KW-0472">Membrane</keyword>
<comment type="caution">
    <text evidence="5">The sequence shown here is derived from an EMBL/GenBank/DDBJ whole genome shotgun (WGS) entry which is preliminary data.</text>
</comment>
<evidence type="ECO:0000256" key="3">
    <source>
        <dbReference type="ARBA" id="ARBA00022729"/>
    </source>
</evidence>
<name>A0A1G2HJ53_9BACT</name>
<proteinExistence type="inferred from homology"/>
<keyword evidence="3" id="KW-0732">Signal</keyword>
<dbReference type="Gene3D" id="3.40.190.10">
    <property type="entry name" value="Periplasmic binding protein-like II"/>
    <property type="match status" value="1"/>
</dbReference>
<dbReference type="Proteomes" id="UP000176770">
    <property type="component" value="Unassembled WGS sequence"/>
</dbReference>
<protein>
    <recommendedName>
        <fullName evidence="7">ABC transporter substrate-binding protein</fullName>
    </recommendedName>
</protein>
<dbReference type="GO" id="GO:0015768">
    <property type="term" value="P:maltose transport"/>
    <property type="evidence" value="ECO:0007669"/>
    <property type="project" value="TreeGrafter"/>
</dbReference>